<keyword evidence="3" id="KW-0238">DNA-binding</keyword>
<dbReference type="GO" id="GO:0003700">
    <property type="term" value="F:DNA-binding transcription factor activity"/>
    <property type="evidence" value="ECO:0007669"/>
    <property type="project" value="InterPro"/>
</dbReference>
<dbReference type="EMBL" id="JAQLKE010000019">
    <property type="protein sequence ID" value="MDB7084502.1"/>
    <property type="molecule type" value="Genomic_DNA"/>
</dbReference>
<dbReference type="RefSeq" id="WP_008791996.1">
    <property type="nucleotide sequence ID" value="NZ_AP031443.1"/>
</dbReference>
<feature type="domain" description="HTH lysR-type" evidence="5">
    <location>
        <begin position="1"/>
        <end position="57"/>
    </location>
</feature>
<protein>
    <submittedName>
        <fullName evidence="7">LysR family transcriptional regulator</fullName>
    </submittedName>
</protein>
<reference evidence="6" key="2">
    <citation type="submission" date="2023-01" db="EMBL/GenBank/DDBJ databases">
        <title>Human gut microbiome strain richness.</title>
        <authorList>
            <person name="Chen-Liaw A."/>
        </authorList>
    </citation>
    <scope>NUCLEOTIDE SEQUENCE</scope>
    <source>
        <strain evidence="6">1001217st2_G6_1001217B_191108</strain>
    </source>
</reference>
<dbReference type="Gene3D" id="1.10.10.10">
    <property type="entry name" value="Winged helix-like DNA-binding domain superfamily/Winged helix DNA-binding domain"/>
    <property type="match status" value="1"/>
</dbReference>
<evidence type="ECO:0000256" key="4">
    <source>
        <dbReference type="ARBA" id="ARBA00023163"/>
    </source>
</evidence>
<keyword evidence="4" id="KW-0804">Transcription</keyword>
<dbReference type="EMBL" id="QUSL01000064">
    <property type="protein sequence ID" value="RGD76775.1"/>
    <property type="molecule type" value="Genomic_DNA"/>
</dbReference>
<dbReference type="GO" id="GO:0000976">
    <property type="term" value="F:transcription cis-regulatory region binding"/>
    <property type="evidence" value="ECO:0007669"/>
    <property type="project" value="TreeGrafter"/>
</dbReference>
<evidence type="ECO:0000256" key="3">
    <source>
        <dbReference type="ARBA" id="ARBA00023125"/>
    </source>
</evidence>
<comment type="caution">
    <text evidence="7">The sequence shown here is derived from an EMBL/GenBank/DDBJ whole genome shotgun (WGS) entry which is preliminary data.</text>
</comment>
<evidence type="ECO:0000313" key="6">
    <source>
        <dbReference type="EMBL" id="MDB7084502.1"/>
    </source>
</evidence>
<dbReference type="SUPFAM" id="SSF46785">
    <property type="entry name" value="Winged helix' DNA-binding domain"/>
    <property type="match status" value="1"/>
</dbReference>
<dbReference type="PROSITE" id="PS50931">
    <property type="entry name" value="HTH_LYSR"/>
    <property type="match status" value="1"/>
</dbReference>
<dbReference type="InterPro" id="IPR036388">
    <property type="entry name" value="WH-like_DNA-bd_sf"/>
</dbReference>
<dbReference type="Proteomes" id="UP001211987">
    <property type="component" value="Unassembled WGS sequence"/>
</dbReference>
<dbReference type="Pfam" id="PF00126">
    <property type="entry name" value="HTH_1"/>
    <property type="match status" value="1"/>
</dbReference>
<name>A0A3E3AGD2_9FIRM</name>
<dbReference type="Proteomes" id="UP000261032">
    <property type="component" value="Unassembled WGS sequence"/>
</dbReference>
<organism evidence="7 8">
    <name type="scientific">Thomasclavelia ramosa</name>
    <dbReference type="NCBI Taxonomy" id="1547"/>
    <lineage>
        <taxon>Bacteria</taxon>
        <taxon>Bacillati</taxon>
        <taxon>Bacillota</taxon>
        <taxon>Erysipelotrichia</taxon>
        <taxon>Erysipelotrichales</taxon>
        <taxon>Coprobacillaceae</taxon>
        <taxon>Thomasclavelia</taxon>
    </lineage>
</organism>
<evidence type="ECO:0000313" key="7">
    <source>
        <dbReference type="EMBL" id="RGD76775.1"/>
    </source>
</evidence>
<evidence type="ECO:0000259" key="5">
    <source>
        <dbReference type="PROSITE" id="PS50931"/>
    </source>
</evidence>
<proteinExistence type="inferred from homology"/>
<keyword evidence="2" id="KW-0805">Transcription regulation</keyword>
<sequence>MNTQQLECFVRIADKLNFTKVAEELYITAPAVAHHIINLEELNTSLFIRTSKMVKSTEPGSLFYSEAKDILQKIYMVEKKVKKLASQKLSILRIGCSSQVELEILEIPLIKLREEFPTVYPQIIIQDYFILKSLFDNKQLDILISTKEMIAEAHDYIFKKIKNISSYAIIAENSPFAKEKEICFIDLYDTPLTTLHPRFIPF</sequence>
<evidence type="ECO:0000313" key="8">
    <source>
        <dbReference type="Proteomes" id="UP000261032"/>
    </source>
</evidence>
<dbReference type="PANTHER" id="PTHR30126:SF40">
    <property type="entry name" value="HTH-TYPE TRANSCRIPTIONAL REGULATOR GLTR"/>
    <property type="match status" value="1"/>
</dbReference>
<comment type="similarity">
    <text evidence="1">Belongs to the LysR transcriptional regulatory family.</text>
</comment>
<dbReference type="InterPro" id="IPR000847">
    <property type="entry name" value="LysR_HTH_N"/>
</dbReference>
<reference evidence="7 8" key="1">
    <citation type="submission" date="2018-08" db="EMBL/GenBank/DDBJ databases">
        <title>A genome reference for cultivated species of the human gut microbiota.</title>
        <authorList>
            <person name="Zou Y."/>
            <person name="Xue W."/>
            <person name="Luo G."/>
        </authorList>
    </citation>
    <scope>NUCLEOTIDE SEQUENCE [LARGE SCALE GENOMIC DNA]</scope>
    <source>
        <strain evidence="7 8">OM06-4</strain>
    </source>
</reference>
<dbReference type="PANTHER" id="PTHR30126">
    <property type="entry name" value="HTH-TYPE TRANSCRIPTIONAL REGULATOR"/>
    <property type="match status" value="1"/>
</dbReference>
<evidence type="ECO:0000256" key="2">
    <source>
        <dbReference type="ARBA" id="ARBA00023015"/>
    </source>
</evidence>
<evidence type="ECO:0000256" key="1">
    <source>
        <dbReference type="ARBA" id="ARBA00009437"/>
    </source>
</evidence>
<dbReference type="AlphaFoldDB" id="A0A3E3AGD2"/>
<dbReference type="InterPro" id="IPR036390">
    <property type="entry name" value="WH_DNA-bd_sf"/>
</dbReference>
<gene>
    <name evidence="7" type="ORF">DXB93_18410</name>
    <name evidence="6" type="ORF">PM738_11880</name>
</gene>
<accession>A0A3E3AGD2</accession>